<dbReference type="PROSITE" id="PS01031">
    <property type="entry name" value="SHSP"/>
    <property type="match status" value="1"/>
</dbReference>
<reference evidence="7" key="1">
    <citation type="submission" date="2017-09" db="EMBL/GenBank/DDBJ databases">
        <title>Depth-based differentiation of microbial function through sediment-hosted aquifers and enrichment of novel symbionts in the deep terrestrial subsurface.</title>
        <authorList>
            <person name="Probst A.J."/>
            <person name="Ladd B."/>
            <person name="Jarett J.K."/>
            <person name="Geller-Mcgrath D.E."/>
            <person name="Sieber C.M.K."/>
            <person name="Emerson J.B."/>
            <person name="Anantharaman K."/>
            <person name="Thomas B.C."/>
            <person name="Malmstrom R."/>
            <person name="Stieglmeier M."/>
            <person name="Klingl A."/>
            <person name="Woyke T."/>
            <person name="Ryan C.M."/>
            <person name="Banfield J.F."/>
        </authorList>
    </citation>
    <scope>NUCLEOTIDE SEQUENCE [LARGE SCALE GENOMIC DNA]</scope>
</reference>
<evidence type="ECO:0000256" key="2">
    <source>
        <dbReference type="RuleBase" id="RU003616"/>
    </source>
</evidence>
<accession>A0A2H0UQ84</accession>
<organism evidence="6 7">
    <name type="scientific">Candidatus Harrisonbacteria bacterium CG10_big_fil_rev_8_21_14_0_10_44_23</name>
    <dbReference type="NCBI Taxonomy" id="1974585"/>
    <lineage>
        <taxon>Bacteria</taxon>
        <taxon>Candidatus Harrisoniibacteriota</taxon>
    </lineage>
</organism>
<name>A0A2H0UQ84_9BACT</name>
<dbReference type="SUPFAM" id="SSF49764">
    <property type="entry name" value="HSP20-like chaperones"/>
    <property type="match status" value="1"/>
</dbReference>
<comment type="similarity">
    <text evidence="1 2">Belongs to the small heat shock protein (HSP20) family.</text>
</comment>
<dbReference type="CDD" id="cd06464">
    <property type="entry name" value="ACD_sHsps-like"/>
    <property type="match status" value="1"/>
</dbReference>
<evidence type="ECO:0000259" key="4">
    <source>
        <dbReference type="PROSITE" id="PS01031"/>
    </source>
</evidence>
<dbReference type="InterPro" id="IPR008978">
    <property type="entry name" value="HSP20-like_chaperone"/>
</dbReference>
<evidence type="ECO:0000313" key="7">
    <source>
        <dbReference type="Proteomes" id="UP000229615"/>
    </source>
</evidence>
<dbReference type="InterPro" id="IPR002068">
    <property type="entry name" value="A-crystallin/Hsp20_dom"/>
</dbReference>
<sequence>MTELQPQEDIIQENEELSFGQSDDLGEEREGQLAIDVYQTPEEIVVESPIAAVDSDDLEINITSESVSIKGSRARQSKAEDEDYFYQECYWGKFSRSIILPQEIDPERSEARIANGVLMITMPKLKKQKQRRLKVRID</sequence>
<comment type="caution">
    <text evidence="6">The sequence shown here is derived from an EMBL/GenBank/DDBJ whole genome shotgun (WGS) entry which is preliminary data.</text>
</comment>
<dbReference type="AlphaFoldDB" id="A0A2H0UQ84"/>
<proteinExistence type="inferred from homology"/>
<feature type="region of interest" description="Disordered" evidence="3">
    <location>
        <begin position="1"/>
        <end position="27"/>
    </location>
</feature>
<evidence type="ECO:0000256" key="3">
    <source>
        <dbReference type="SAM" id="MobiDB-lite"/>
    </source>
</evidence>
<dbReference type="PANTHER" id="PTHR11527">
    <property type="entry name" value="HEAT-SHOCK PROTEIN 20 FAMILY MEMBER"/>
    <property type="match status" value="1"/>
</dbReference>
<dbReference type="InterPro" id="IPR007052">
    <property type="entry name" value="CS_dom"/>
</dbReference>
<dbReference type="Pfam" id="PF00011">
    <property type="entry name" value="HSP20"/>
    <property type="match status" value="1"/>
</dbReference>
<evidence type="ECO:0000313" key="6">
    <source>
        <dbReference type="EMBL" id="PIR88577.1"/>
    </source>
</evidence>
<evidence type="ECO:0000256" key="1">
    <source>
        <dbReference type="PROSITE-ProRule" id="PRU00285"/>
    </source>
</evidence>
<feature type="domain" description="SHSP" evidence="4">
    <location>
        <begin position="26"/>
        <end position="138"/>
    </location>
</feature>
<dbReference type="InterPro" id="IPR031107">
    <property type="entry name" value="Small_HSP"/>
</dbReference>
<evidence type="ECO:0000259" key="5">
    <source>
        <dbReference type="PROSITE" id="PS51203"/>
    </source>
</evidence>
<dbReference type="Proteomes" id="UP000229615">
    <property type="component" value="Unassembled WGS sequence"/>
</dbReference>
<feature type="domain" description="CS" evidence="5">
    <location>
        <begin position="30"/>
        <end position="136"/>
    </location>
</feature>
<protein>
    <submittedName>
        <fullName evidence="6">Uncharacterized protein</fullName>
    </submittedName>
</protein>
<dbReference type="PROSITE" id="PS51203">
    <property type="entry name" value="CS"/>
    <property type="match status" value="1"/>
</dbReference>
<gene>
    <name evidence="6" type="ORF">COU09_01585</name>
</gene>
<dbReference type="Gene3D" id="2.60.40.790">
    <property type="match status" value="1"/>
</dbReference>
<dbReference type="EMBL" id="PFBB01000015">
    <property type="protein sequence ID" value="PIR88577.1"/>
    <property type="molecule type" value="Genomic_DNA"/>
</dbReference>